<comment type="caution">
    <text evidence="1">The sequence shown here is derived from an EMBL/GenBank/DDBJ whole genome shotgun (WGS) entry which is preliminary data.</text>
</comment>
<accession>A0A1G1WHQ0</accession>
<dbReference type="AlphaFoldDB" id="A0A1G1WHQ0"/>
<protein>
    <submittedName>
        <fullName evidence="1">Uncharacterized protein</fullName>
    </submittedName>
</protein>
<evidence type="ECO:0000313" key="2">
    <source>
        <dbReference type="Proteomes" id="UP000176645"/>
    </source>
</evidence>
<dbReference type="EMBL" id="MHCU01000044">
    <property type="protein sequence ID" value="OGY27245.1"/>
    <property type="molecule type" value="Genomic_DNA"/>
</dbReference>
<gene>
    <name evidence="1" type="ORF">A2Z42_00700</name>
</gene>
<proteinExistence type="predicted"/>
<evidence type="ECO:0000313" key="1">
    <source>
        <dbReference type="EMBL" id="OGY27245.1"/>
    </source>
</evidence>
<organism evidence="1 2">
    <name type="scientific">Candidatus Woykebacteria bacterium RBG_19FT_COMBO_43_10</name>
    <dbReference type="NCBI Taxonomy" id="1802598"/>
    <lineage>
        <taxon>Bacteria</taxon>
        <taxon>Candidatus Woykeibacteriota</taxon>
    </lineage>
</organism>
<name>A0A1G1WHQ0_9BACT</name>
<reference evidence="1 2" key="1">
    <citation type="journal article" date="2016" name="Nat. Commun.">
        <title>Thousands of microbial genomes shed light on interconnected biogeochemical processes in an aquifer system.</title>
        <authorList>
            <person name="Anantharaman K."/>
            <person name="Brown C.T."/>
            <person name="Hug L.A."/>
            <person name="Sharon I."/>
            <person name="Castelle C.J."/>
            <person name="Probst A.J."/>
            <person name="Thomas B.C."/>
            <person name="Singh A."/>
            <person name="Wilkins M.J."/>
            <person name="Karaoz U."/>
            <person name="Brodie E.L."/>
            <person name="Williams K.H."/>
            <person name="Hubbard S.S."/>
            <person name="Banfield J.F."/>
        </authorList>
    </citation>
    <scope>NUCLEOTIDE SEQUENCE [LARGE SCALE GENOMIC DNA]</scope>
</reference>
<dbReference type="Proteomes" id="UP000176645">
    <property type="component" value="Unassembled WGS sequence"/>
</dbReference>
<sequence length="456" mass="53171">MWKNPSLLLNSRAQYFRQQLPMLVNIFDNPYPKVSPRTLESALGHQYFERVFEDLRSLVHSNAPDFNNRFGSIFLRLAREIEDGRNYLLFSNLHSAMWDFFSRNIKELGLLTQMITSTLNVLVGSESRQLIGTRNGRPAWKSLRQPITSRLSPDSVLYRYGTEVNQEYLDQSDINMMPEPENWISGIELFYTWPQVDQAEIQRLLEQAYYHQQYIVNPDGAYISLKHFGPVERIILKVKSPGLFDHNYQDFVVQMEVNTSQLSLEAASIFEFTPGETRQTLRVFDGSWMIGQRRFAGESTRGQTYLAWMVALIYHDLVTTEEIVGQRRIRTGSPTPGSQDENDEPTWVYIPRKIRRQRTPPRIPSDNPRFVTPHHVRGHIRRANLSDRHITELDRFERETGLRVLDLLRRNPGHTFVRPHISPSTEGIRDLPRFIHARLQREIDQLMSPPPADENG</sequence>